<protein>
    <recommendedName>
        <fullName evidence="2">Carboxypeptidase regulatory-like domain-containing protein</fullName>
    </recommendedName>
</protein>
<reference evidence="1" key="1">
    <citation type="journal article" date="2011" name="Environ. Microbiol.">
        <title>Genomic insights into the metabolic potential of the polycyclic aromatic hydrocarbon degrading sulfate-reducing Deltaproteobacterium N47.</title>
        <authorList>
            <person name="Bergmann F."/>
            <person name="Selesi D."/>
            <person name="Weinmaier T."/>
            <person name="Tischler P."/>
            <person name="Rattei T."/>
            <person name="Meckenstock R.U."/>
        </authorList>
    </citation>
    <scope>NUCLEOTIDE SEQUENCE</scope>
</reference>
<name>E1YHU0_9BACT</name>
<accession>E1YHU0</accession>
<dbReference type="AlphaFoldDB" id="E1YHU0"/>
<sequence length="151" mass="16210">MGFTISGTIKREDNGQGIAGLSVEAFDADLFADDLLGTTQTDDHGAFAIKYQGKNELGDKPDIYLKIKNIKGELLQSTRNHIIYDVIKDIVIDVPISGPALAKADMVLQDKASIAKGSGTDSKSGLFRKLKIPPACISAKLSLQSFKQPDS</sequence>
<dbReference type="InterPro" id="IPR038479">
    <property type="entry name" value="Transthyretin-like_sf"/>
</dbReference>
<proteinExistence type="predicted"/>
<evidence type="ECO:0000313" key="1">
    <source>
        <dbReference type="EMBL" id="CBX30209.1"/>
    </source>
</evidence>
<evidence type="ECO:0008006" key="2">
    <source>
        <dbReference type="Google" id="ProtNLM"/>
    </source>
</evidence>
<dbReference type="Gene3D" id="2.60.40.3330">
    <property type="match status" value="1"/>
</dbReference>
<organism evidence="1">
    <name type="scientific">uncultured Desulfobacterium sp</name>
    <dbReference type="NCBI Taxonomy" id="201089"/>
    <lineage>
        <taxon>Bacteria</taxon>
        <taxon>Pseudomonadati</taxon>
        <taxon>Thermodesulfobacteriota</taxon>
        <taxon>Desulfobacteria</taxon>
        <taxon>Desulfobacterales</taxon>
        <taxon>Desulfobacteriaceae</taxon>
        <taxon>Desulfobacterium</taxon>
        <taxon>environmental samples</taxon>
    </lineage>
</organism>
<gene>
    <name evidence="1" type="ORF">N47_D30180</name>
</gene>
<dbReference type="EMBL" id="FR695874">
    <property type="protein sequence ID" value="CBX30209.1"/>
    <property type="molecule type" value="Genomic_DNA"/>
</dbReference>